<organism evidence="3 4">
    <name type="scientific">Actinomadura rubrisoli</name>
    <dbReference type="NCBI Taxonomy" id="2530368"/>
    <lineage>
        <taxon>Bacteria</taxon>
        <taxon>Bacillati</taxon>
        <taxon>Actinomycetota</taxon>
        <taxon>Actinomycetes</taxon>
        <taxon>Streptosporangiales</taxon>
        <taxon>Thermomonosporaceae</taxon>
        <taxon>Actinomadura</taxon>
    </lineage>
</organism>
<evidence type="ECO:0000313" key="4">
    <source>
        <dbReference type="Proteomes" id="UP000294513"/>
    </source>
</evidence>
<accession>A0A4R5B3R4</accession>
<keyword evidence="4" id="KW-1185">Reference proteome</keyword>
<dbReference type="Proteomes" id="UP000294513">
    <property type="component" value="Unassembled WGS sequence"/>
</dbReference>
<feature type="transmembrane region" description="Helical" evidence="1">
    <location>
        <begin position="116"/>
        <end position="135"/>
    </location>
</feature>
<feature type="signal peptide" evidence="2">
    <location>
        <begin position="1"/>
        <end position="28"/>
    </location>
</feature>
<dbReference type="AlphaFoldDB" id="A0A4R5B3R4"/>
<evidence type="ECO:0000313" key="3">
    <source>
        <dbReference type="EMBL" id="TDD79855.1"/>
    </source>
</evidence>
<reference evidence="3 4" key="1">
    <citation type="submission" date="2019-03" db="EMBL/GenBank/DDBJ databases">
        <title>Draft genome sequences of novel Actinobacteria.</title>
        <authorList>
            <person name="Sahin N."/>
            <person name="Ay H."/>
            <person name="Saygin H."/>
        </authorList>
    </citation>
    <scope>NUCLEOTIDE SEQUENCE [LARGE SCALE GENOMIC DNA]</scope>
    <source>
        <strain evidence="3 4">H3C3</strain>
    </source>
</reference>
<protein>
    <submittedName>
        <fullName evidence="3">Uncharacterized protein</fullName>
    </submittedName>
</protein>
<dbReference type="OrthoDB" id="5198254at2"/>
<keyword evidence="1" id="KW-0472">Membrane</keyword>
<proteinExistence type="predicted"/>
<dbReference type="EMBL" id="SMKU01000164">
    <property type="protein sequence ID" value="TDD79855.1"/>
    <property type="molecule type" value="Genomic_DNA"/>
</dbReference>
<comment type="caution">
    <text evidence="3">The sequence shown here is derived from an EMBL/GenBank/DDBJ whole genome shotgun (WGS) entry which is preliminary data.</text>
</comment>
<evidence type="ECO:0000256" key="1">
    <source>
        <dbReference type="SAM" id="Phobius"/>
    </source>
</evidence>
<keyword evidence="1" id="KW-1133">Transmembrane helix</keyword>
<sequence>MGWHAGRQGLAVLLFSAILTLWSTSAHADPAADARTVYCVRPENHKPLVDAAVALGLARKGGSDGALVPSSGAEVTVEQWKGTGAFQQACAALVAARKLPRTSPSKPWWETLWDKAGGILAVVVGALLTLWATLVTGRKTVVHQMSSGMFTAASDYYHACRDCLDAWEENRDADVAQEAMASRSKKLQAVLQQNRRRHPGWSLLGAAGADVRKLDEQIAKRRNTEIQESRDALDGIYDRLLTLSNALEHPWRNWRRVRAP</sequence>
<dbReference type="SUPFAM" id="SSF89796">
    <property type="entry name" value="CoA-transferase family III (CaiB/BaiF)"/>
    <property type="match status" value="1"/>
</dbReference>
<dbReference type="RefSeq" id="WP_131898038.1">
    <property type="nucleotide sequence ID" value="NZ_SMKU01000164.1"/>
</dbReference>
<keyword evidence="1" id="KW-0812">Transmembrane</keyword>
<keyword evidence="2" id="KW-0732">Signal</keyword>
<dbReference type="InterPro" id="IPR023606">
    <property type="entry name" value="CoA-Trfase_III_dom_1_sf"/>
</dbReference>
<gene>
    <name evidence="3" type="ORF">E1298_26915</name>
</gene>
<evidence type="ECO:0000256" key="2">
    <source>
        <dbReference type="SAM" id="SignalP"/>
    </source>
</evidence>
<name>A0A4R5B3R4_9ACTN</name>
<feature type="chain" id="PRO_5020299856" evidence="2">
    <location>
        <begin position="29"/>
        <end position="260"/>
    </location>
</feature>